<dbReference type="SUPFAM" id="SSF90112">
    <property type="entry name" value="Neurotransmitter-gated ion-channel transmembrane pore"/>
    <property type="match status" value="1"/>
</dbReference>
<keyword evidence="2" id="KW-0472">Membrane</keyword>
<dbReference type="InterPro" id="IPR036719">
    <property type="entry name" value="Neuro-gated_channel_TM_sf"/>
</dbReference>
<dbReference type="InterPro" id="IPR006029">
    <property type="entry name" value="Neurotrans-gated_channel_TM"/>
</dbReference>
<evidence type="ECO:0000313" key="5">
    <source>
        <dbReference type="Proteomes" id="UP001283361"/>
    </source>
</evidence>
<dbReference type="AlphaFoldDB" id="A0AAE0XVX1"/>
<protein>
    <recommendedName>
        <fullName evidence="3">Neurotransmitter-gated ion-channel transmembrane domain-containing protein</fullName>
    </recommendedName>
</protein>
<proteinExistence type="predicted"/>
<feature type="region of interest" description="Disordered" evidence="1">
    <location>
        <begin position="93"/>
        <end position="129"/>
    </location>
</feature>
<evidence type="ECO:0000313" key="4">
    <source>
        <dbReference type="EMBL" id="KAK3719818.1"/>
    </source>
</evidence>
<evidence type="ECO:0000256" key="2">
    <source>
        <dbReference type="SAM" id="Phobius"/>
    </source>
</evidence>
<dbReference type="GO" id="GO:0006811">
    <property type="term" value="P:monoatomic ion transport"/>
    <property type="evidence" value="ECO:0007669"/>
    <property type="project" value="InterPro"/>
</dbReference>
<accession>A0AAE0XVX1</accession>
<keyword evidence="5" id="KW-1185">Reference proteome</keyword>
<feature type="transmembrane region" description="Helical" evidence="2">
    <location>
        <begin position="160"/>
        <end position="179"/>
    </location>
</feature>
<name>A0AAE0XVX1_9GAST</name>
<sequence>MSAVVNEDHDNHDKFVDVNVNNRVIVVINGDGADDADDSSDYVENNAPQETLELKEVHLTPAPMGVANSQSFSLDLEDGQADVAGYRMAPIQPRPIPPHSHSASFSRSHAHGTSLRRRSSSHVPPRRRRLLSHFRQKAKSIKVKIPRVQDVNTIDKYARLFFPLLFVLFNASYWAVYLLT</sequence>
<comment type="caution">
    <text evidence="4">The sequence shown here is derived from an EMBL/GenBank/DDBJ whole genome shotgun (WGS) entry which is preliminary data.</text>
</comment>
<dbReference type="EMBL" id="JAWDGP010007412">
    <property type="protein sequence ID" value="KAK3719818.1"/>
    <property type="molecule type" value="Genomic_DNA"/>
</dbReference>
<dbReference type="GO" id="GO:0016020">
    <property type="term" value="C:membrane"/>
    <property type="evidence" value="ECO:0007669"/>
    <property type="project" value="InterPro"/>
</dbReference>
<feature type="domain" description="Neurotransmitter-gated ion-channel transmembrane" evidence="3">
    <location>
        <begin position="121"/>
        <end position="174"/>
    </location>
</feature>
<keyword evidence="2" id="KW-1133">Transmembrane helix</keyword>
<organism evidence="4 5">
    <name type="scientific">Elysia crispata</name>
    <name type="common">lettuce slug</name>
    <dbReference type="NCBI Taxonomy" id="231223"/>
    <lineage>
        <taxon>Eukaryota</taxon>
        <taxon>Metazoa</taxon>
        <taxon>Spiralia</taxon>
        <taxon>Lophotrochozoa</taxon>
        <taxon>Mollusca</taxon>
        <taxon>Gastropoda</taxon>
        <taxon>Heterobranchia</taxon>
        <taxon>Euthyneura</taxon>
        <taxon>Panpulmonata</taxon>
        <taxon>Sacoglossa</taxon>
        <taxon>Placobranchoidea</taxon>
        <taxon>Plakobranchidae</taxon>
        <taxon>Elysia</taxon>
    </lineage>
</organism>
<dbReference type="Proteomes" id="UP001283361">
    <property type="component" value="Unassembled WGS sequence"/>
</dbReference>
<evidence type="ECO:0000259" key="3">
    <source>
        <dbReference type="Pfam" id="PF02932"/>
    </source>
</evidence>
<keyword evidence="2" id="KW-0812">Transmembrane</keyword>
<dbReference type="InterPro" id="IPR038050">
    <property type="entry name" value="Neuro_actylchol_rec"/>
</dbReference>
<dbReference type="Gene3D" id="1.20.58.390">
    <property type="entry name" value="Neurotransmitter-gated ion-channel transmembrane domain"/>
    <property type="match status" value="1"/>
</dbReference>
<feature type="compositionally biased region" description="Basic residues" evidence="1">
    <location>
        <begin position="108"/>
        <end position="129"/>
    </location>
</feature>
<dbReference type="Pfam" id="PF02932">
    <property type="entry name" value="Neur_chan_memb"/>
    <property type="match status" value="1"/>
</dbReference>
<evidence type="ECO:0000256" key="1">
    <source>
        <dbReference type="SAM" id="MobiDB-lite"/>
    </source>
</evidence>
<gene>
    <name evidence="4" type="ORF">RRG08_040120</name>
</gene>
<reference evidence="4" key="1">
    <citation type="journal article" date="2023" name="G3 (Bethesda)">
        <title>A reference genome for the long-term kleptoplast-retaining sea slug Elysia crispata morphotype clarki.</title>
        <authorList>
            <person name="Eastman K.E."/>
            <person name="Pendleton A.L."/>
            <person name="Shaikh M.A."/>
            <person name="Suttiyut T."/>
            <person name="Ogas R."/>
            <person name="Tomko P."/>
            <person name="Gavelis G."/>
            <person name="Widhalm J.R."/>
            <person name="Wisecaver J.H."/>
        </authorList>
    </citation>
    <scope>NUCLEOTIDE SEQUENCE</scope>
    <source>
        <strain evidence="4">ECLA1</strain>
    </source>
</reference>